<protein>
    <submittedName>
        <fullName evidence="2">Uncharacterized protein</fullName>
    </submittedName>
</protein>
<sequence length="345" mass="37538">MTSSSAMRGSYYHASAYTTTYTELPQYYSGNHLSIHHPNSSHRDSSYPLSAAVFSPSLSESSYTGHPVTKGYEIEYNTDVQSKSCCASEAQSRRGGDGMPYNNSTIKGGTQNNYTAEIRQNLAMPGYNSPANVPGHFRTLSAKFATPWYTPYLDASFEECQPTDFSSNGYSSIGSQFELDDSQILEGNFFMDPMFSQNLSSEDHYCPNSIAASQTVFENHLLPLIPSLPTNRPVPPVDLIARTQMSGPCRDVSIPIIHPGRAVLPFESTTQLDPATKYSSAGLSTPWTISPSVAFAETTHLHQPSAFNNPCYNASLRAAGSHTPPHNPAASIGYPWDVTSTDSSP</sequence>
<organism evidence="2 3">
    <name type="scientific">Letharia lupina</name>
    <dbReference type="NCBI Taxonomy" id="560253"/>
    <lineage>
        <taxon>Eukaryota</taxon>
        <taxon>Fungi</taxon>
        <taxon>Dikarya</taxon>
        <taxon>Ascomycota</taxon>
        <taxon>Pezizomycotina</taxon>
        <taxon>Lecanoromycetes</taxon>
        <taxon>OSLEUM clade</taxon>
        <taxon>Lecanoromycetidae</taxon>
        <taxon>Lecanorales</taxon>
        <taxon>Lecanorineae</taxon>
        <taxon>Parmeliaceae</taxon>
        <taxon>Letharia</taxon>
    </lineage>
</organism>
<evidence type="ECO:0000313" key="2">
    <source>
        <dbReference type="EMBL" id="KAF6219974.1"/>
    </source>
</evidence>
<dbReference type="EMBL" id="JACCJB010000018">
    <property type="protein sequence ID" value="KAF6219974.1"/>
    <property type="molecule type" value="Genomic_DNA"/>
</dbReference>
<comment type="caution">
    <text evidence="2">The sequence shown here is derived from an EMBL/GenBank/DDBJ whole genome shotgun (WGS) entry which is preliminary data.</text>
</comment>
<feature type="region of interest" description="Disordered" evidence="1">
    <location>
        <begin position="320"/>
        <end position="345"/>
    </location>
</feature>
<evidence type="ECO:0000313" key="3">
    <source>
        <dbReference type="Proteomes" id="UP000593566"/>
    </source>
</evidence>
<feature type="region of interest" description="Disordered" evidence="1">
    <location>
        <begin position="87"/>
        <end position="112"/>
    </location>
</feature>
<name>A0A8H6CAP2_9LECA</name>
<evidence type="ECO:0000256" key="1">
    <source>
        <dbReference type="SAM" id="MobiDB-lite"/>
    </source>
</evidence>
<gene>
    <name evidence="2" type="ORF">HO133_003799</name>
</gene>
<keyword evidence="3" id="KW-1185">Reference proteome</keyword>
<dbReference type="RefSeq" id="XP_037149409.1">
    <property type="nucleotide sequence ID" value="XM_037294721.1"/>
</dbReference>
<accession>A0A8H6CAP2</accession>
<dbReference type="GeneID" id="59332210"/>
<dbReference type="Proteomes" id="UP000593566">
    <property type="component" value="Unassembled WGS sequence"/>
</dbReference>
<proteinExistence type="predicted"/>
<dbReference type="AlphaFoldDB" id="A0A8H6CAP2"/>
<reference evidence="2 3" key="1">
    <citation type="journal article" date="2020" name="Genomics">
        <title>Complete, high-quality genomes from long-read metagenomic sequencing of two wolf lichen thalli reveals enigmatic genome architecture.</title>
        <authorList>
            <person name="McKenzie S.K."/>
            <person name="Walston R.F."/>
            <person name="Allen J.L."/>
        </authorList>
    </citation>
    <scope>NUCLEOTIDE SEQUENCE [LARGE SCALE GENOMIC DNA]</scope>
    <source>
        <strain evidence="2">WasteWater1</strain>
    </source>
</reference>
<feature type="compositionally biased region" description="Polar residues" evidence="1">
    <location>
        <begin position="101"/>
        <end position="112"/>
    </location>
</feature>